<feature type="transmembrane region" description="Helical" evidence="1">
    <location>
        <begin position="141"/>
        <end position="158"/>
    </location>
</feature>
<feature type="transmembrane region" description="Helical" evidence="1">
    <location>
        <begin position="99"/>
        <end position="121"/>
    </location>
</feature>
<dbReference type="Pfam" id="PF01252">
    <property type="entry name" value="Peptidase_A8"/>
    <property type="match status" value="1"/>
</dbReference>
<name>A0A839K0B9_9FIRM</name>
<keyword evidence="1" id="KW-1133">Transmembrane helix</keyword>
<dbReference type="GO" id="GO:0006508">
    <property type="term" value="P:proteolysis"/>
    <property type="evidence" value="ECO:0007669"/>
    <property type="project" value="InterPro"/>
</dbReference>
<feature type="transmembrane region" description="Helical" evidence="1">
    <location>
        <begin position="67"/>
        <end position="87"/>
    </location>
</feature>
<reference evidence="2 3" key="1">
    <citation type="submission" date="2020-07" db="EMBL/GenBank/DDBJ databases">
        <title>Characterization and genome sequencing of isolate MD1, a novel member within the family Lachnospiraceae.</title>
        <authorList>
            <person name="Rettenmaier R."/>
            <person name="Di Bello L."/>
            <person name="Zinser C."/>
            <person name="Scheitz K."/>
            <person name="Liebl W."/>
            <person name="Zverlov V."/>
        </authorList>
    </citation>
    <scope>NUCLEOTIDE SEQUENCE [LARGE SCALE GENOMIC DNA]</scope>
    <source>
        <strain evidence="2 3">MD1</strain>
    </source>
</reference>
<keyword evidence="1" id="KW-0472">Membrane</keyword>
<evidence type="ECO:0000256" key="1">
    <source>
        <dbReference type="SAM" id="Phobius"/>
    </source>
</evidence>
<evidence type="ECO:0000313" key="2">
    <source>
        <dbReference type="EMBL" id="MBB2182369.1"/>
    </source>
</evidence>
<gene>
    <name evidence="2" type="ORF">H0486_05705</name>
</gene>
<protein>
    <submittedName>
        <fullName evidence="2">Signal peptidase II</fullName>
    </submittedName>
</protein>
<evidence type="ECO:0000313" key="3">
    <source>
        <dbReference type="Proteomes" id="UP000574276"/>
    </source>
</evidence>
<dbReference type="RefSeq" id="WP_228352094.1">
    <property type="nucleotide sequence ID" value="NZ_JACEGA010000001.1"/>
</dbReference>
<dbReference type="Proteomes" id="UP000574276">
    <property type="component" value="Unassembled WGS sequence"/>
</dbReference>
<proteinExistence type="predicted"/>
<dbReference type="InterPro" id="IPR001872">
    <property type="entry name" value="Peptidase_A8"/>
</dbReference>
<dbReference type="GO" id="GO:0016020">
    <property type="term" value="C:membrane"/>
    <property type="evidence" value="ECO:0007669"/>
    <property type="project" value="InterPro"/>
</dbReference>
<keyword evidence="3" id="KW-1185">Reference proteome</keyword>
<dbReference type="AlphaFoldDB" id="A0A839K0B9"/>
<comment type="caution">
    <text evidence="2">The sequence shown here is derived from an EMBL/GenBank/DDBJ whole genome shotgun (WGS) entry which is preliminary data.</text>
</comment>
<keyword evidence="1" id="KW-0812">Transmembrane</keyword>
<organism evidence="2 3">
    <name type="scientific">Variimorphobacter saccharofermentans</name>
    <dbReference type="NCBI Taxonomy" id="2755051"/>
    <lineage>
        <taxon>Bacteria</taxon>
        <taxon>Bacillati</taxon>
        <taxon>Bacillota</taxon>
        <taxon>Clostridia</taxon>
        <taxon>Lachnospirales</taxon>
        <taxon>Lachnospiraceae</taxon>
        <taxon>Variimorphobacter</taxon>
    </lineage>
</organism>
<sequence>MGKTTRRKKRITLLFILILIMADQGIKLYIQYSCMDKQFDLLGNFIAFSPYRNTKYSWFNSLINADIGFASHVIFNVGMVILILILFDFINTRYRESRFVKVIFIPLIAGSLCSLIDKLVWNGSLDYIWLKGFFIFDLKDVYISIAEVGTLLCLIINYKGLRKFDERVFAKELMIHIKNRFRIKK</sequence>
<accession>A0A839K0B9</accession>
<dbReference type="EMBL" id="JACEGA010000001">
    <property type="protein sequence ID" value="MBB2182369.1"/>
    <property type="molecule type" value="Genomic_DNA"/>
</dbReference>
<dbReference type="GO" id="GO:0004190">
    <property type="term" value="F:aspartic-type endopeptidase activity"/>
    <property type="evidence" value="ECO:0007669"/>
    <property type="project" value="InterPro"/>
</dbReference>